<evidence type="ECO:0000259" key="2">
    <source>
        <dbReference type="Pfam" id="PF16220"/>
    </source>
</evidence>
<dbReference type="OrthoDB" id="1099576at2"/>
<dbReference type="PANTHER" id="PTHR30273">
    <property type="entry name" value="PERIPLASMIC SIGNAL SENSOR AND SIGMA FACTOR ACTIVATOR FECR-RELATED"/>
    <property type="match status" value="1"/>
</dbReference>
<dbReference type="PIRSF" id="PIRSF018266">
    <property type="entry name" value="FecR"/>
    <property type="match status" value="1"/>
</dbReference>
<feature type="domain" description="FecR N-terminal" evidence="2">
    <location>
        <begin position="18"/>
        <end position="59"/>
    </location>
</feature>
<organism evidence="4 5">
    <name type="scientific">Xanthomonas codiaei</name>
    <dbReference type="NCBI Taxonomy" id="56463"/>
    <lineage>
        <taxon>Bacteria</taxon>
        <taxon>Pseudomonadati</taxon>
        <taxon>Pseudomonadota</taxon>
        <taxon>Gammaproteobacteria</taxon>
        <taxon>Lysobacterales</taxon>
        <taxon>Lysobacteraceae</taxon>
        <taxon>Xanthomonas</taxon>
    </lineage>
</organism>
<dbReference type="InterPro" id="IPR012373">
    <property type="entry name" value="Ferrdict_sens_TM"/>
</dbReference>
<dbReference type="InterPro" id="IPR032623">
    <property type="entry name" value="FecR_N"/>
</dbReference>
<protein>
    <submittedName>
        <fullName evidence="3">FecR domain-containing protein</fullName>
    </submittedName>
</protein>
<dbReference type="EMBL" id="MDEC01000003">
    <property type="protein sequence ID" value="PPU66034.1"/>
    <property type="molecule type" value="Genomic_DNA"/>
</dbReference>
<dbReference type="Gene3D" id="2.60.120.1440">
    <property type="match status" value="1"/>
</dbReference>
<dbReference type="Proteomes" id="UP000237872">
    <property type="component" value="Unassembled WGS sequence"/>
</dbReference>
<proteinExistence type="predicted"/>
<dbReference type="PANTHER" id="PTHR30273:SF2">
    <property type="entry name" value="PROTEIN FECR"/>
    <property type="match status" value="1"/>
</dbReference>
<reference evidence="3 6" key="2">
    <citation type="submission" date="2024-11" db="EMBL/GenBank/DDBJ databases">
        <title>Genome sequencing of Xanthomonas codiaei.</title>
        <authorList>
            <person name="Studholme D.J."/>
        </authorList>
    </citation>
    <scope>NUCLEOTIDE SEQUENCE [LARGE SCALE GENOMIC DNA]</scope>
    <source>
        <strain evidence="3 6">NCPPB 4350</strain>
    </source>
</reference>
<reference evidence="4 5" key="1">
    <citation type="submission" date="2016-08" db="EMBL/GenBank/DDBJ databases">
        <authorList>
            <person name="Seilhamer J.J."/>
        </authorList>
    </citation>
    <scope>NUCLEOTIDE SEQUENCE [LARGE SCALE GENOMIC DNA]</scope>
    <source>
        <strain evidence="4 5">CFBP4690</strain>
    </source>
</reference>
<keyword evidence="6" id="KW-1185">Reference proteome</keyword>
<gene>
    <name evidence="3" type="ORF">ACI6Q5_03815</name>
    <name evidence="4" type="ORF">XcodCFBP4690_03135</name>
</gene>
<dbReference type="Proteomes" id="UP001637990">
    <property type="component" value="Unassembled WGS sequence"/>
</dbReference>
<dbReference type="RefSeq" id="WP_104539598.1">
    <property type="nucleotide sequence ID" value="NZ_JBJGBS010000009.1"/>
</dbReference>
<evidence type="ECO:0000313" key="4">
    <source>
        <dbReference type="EMBL" id="PPU66034.1"/>
    </source>
</evidence>
<name>A0A2S7CX34_9XANT</name>
<evidence type="ECO:0000313" key="6">
    <source>
        <dbReference type="Proteomes" id="UP001637990"/>
    </source>
</evidence>
<sequence length="325" mass="36192">MRPDPAGRTVPLDPRVLEQAADWAMRLSEHGGAEDRAACERWQRQHPDHARAWQRVEELLGTLKTIPPRVARPVLERPRYPGRRLALKHLGACAIAVPGGWLAWQLWERSNGNLHLRTGTGERLHRQLADGTRVDLDTQTALEVAYGTTHRLLRLQRGQVLIATAPDSLPASRPFQVATAHGCMQALGTRFTVRVEDHRTHLAVFDGAVRVELGGRVPSFHRVDAGAAVWFDRNRCDRAPAPTERLAGWTRGVLAIDAQPLGEVIQELGRYRRGVLRCDLRVAALQVSGVFPLARTDQALDMIAQAHGLAIERRAHGWWTTIVPS</sequence>
<evidence type="ECO:0000313" key="3">
    <source>
        <dbReference type="EMBL" id="MFO3704115.1"/>
    </source>
</evidence>
<evidence type="ECO:0000259" key="1">
    <source>
        <dbReference type="Pfam" id="PF04773"/>
    </source>
</evidence>
<dbReference type="GO" id="GO:0016989">
    <property type="term" value="F:sigma factor antagonist activity"/>
    <property type="evidence" value="ECO:0007669"/>
    <property type="project" value="TreeGrafter"/>
</dbReference>
<evidence type="ECO:0000313" key="5">
    <source>
        <dbReference type="Proteomes" id="UP000237872"/>
    </source>
</evidence>
<accession>A0A2S7CX34</accession>
<feature type="domain" description="FecR protein" evidence="1">
    <location>
        <begin position="116"/>
        <end position="210"/>
    </location>
</feature>
<comment type="caution">
    <text evidence="4">The sequence shown here is derived from an EMBL/GenBank/DDBJ whole genome shotgun (WGS) entry which is preliminary data.</text>
</comment>
<dbReference type="EMBL" id="JBJGBS010000009">
    <property type="protein sequence ID" value="MFO3704115.1"/>
    <property type="molecule type" value="Genomic_DNA"/>
</dbReference>
<dbReference type="Pfam" id="PF16220">
    <property type="entry name" value="DUF4880"/>
    <property type="match status" value="1"/>
</dbReference>
<dbReference type="InterPro" id="IPR006860">
    <property type="entry name" value="FecR"/>
</dbReference>
<dbReference type="AlphaFoldDB" id="A0A2S7CX34"/>
<dbReference type="Pfam" id="PF04773">
    <property type="entry name" value="FecR"/>
    <property type="match status" value="1"/>
</dbReference>